<accession>A0A926NSQ8</accession>
<dbReference type="GO" id="GO:0030435">
    <property type="term" value="P:sporulation resulting in formation of a cellular spore"/>
    <property type="evidence" value="ECO:0007669"/>
    <property type="project" value="InterPro"/>
</dbReference>
<feature type="transmembrane region" description="Helical" evidence="1">
    <location>
        <begin position="7"/>
        <end position="30"/>
    </location>
</feature>
<keyword evidence="1" id="KW-0812">Transmembrane</keyword>
<dbReference type="PANTHER" id="PTHR30032">
    <property type="entry name" value="N-ACETYLMURAMOYL-L-ALANINE AMIDASE-RELATED"/>
    <property type="match status" value="1"/>
</dbReference>
<dbReference type="Pfam" id="PF08486">
    <property type="entry name" value="SpoIID"/>
    <property type="match status" value="1"/>
</dbReference>
<organism evidence="3 4">
    <name type="scientific">Metabacillus arenae</name>
    <dbReference type="NCBI Taxonomy" id="2771434"/>
    <lineage>
        <taxon>Bacteria</taxon>
        <taxon>Bacillati</taxon>
        <taxon>Bacillota</taxon>
        <taxon>Bacilli</taxon>
        <taxon>Bacillales</taxon>
        <taxon>Bacillaceae</taxon>
        <taxon>Metabacillus</taxon>
    </lineage>
</organism>
<dbReference type="EMBL" id="JACXAI010000048">
    <property type="protein sequence ID" value="MBD1383226.1"/>
    <property type="molecule type" value="Genomic_DNA"/>
</dbReference>
<dbReference type="InterPro" id="IPR051922">
    <property type="entry name" value="Bact_Sporulation_Assoc"/>
</dbReference>
<feature type="domain" description="Sporulation stage II protein D amidase enhancer LytB N-terminal" evidence="2">
    <location>
        <begin position="63"/>
        <end position="168"/>
    </location>
</feature>
<dbReference type="RefSeq" id="WP_191162186.1">
    <property type="nucleotide sequence ID" value="NZ_JACXAI010000048.1"/>
</dbReference>
<keyword evidence="1" id="KW-0472">Membrane</keyword>
<evidence type="ECO:0000313" key="4">
    <source>
        <dbReference type="Proteomes" id="UP000626844"/>
    </source>
</evidence>
<dbReference type="InterPro" id="IPR013486">
    <property type="entry name" value="SpoIID/LytB"/>
</dbReference>
<dbReference type="Proteomes" id="UP000626844">
    <property type="component" value="Unassembled WGS sequence"/>
</dbReference>
<gene>
    <name evidence="3" type="primary">spoIID</name>
    <name evidence="3" type="ORF">IC621_23845</name>
</gene>
<dbReference type="NCBIfam" id="TIGR02870">
    <property type="entry name" value="spore_II_D"/>
    <property type="match status" value="1"/>
</dbReference>
<sequence length="339" mass="38150">MNSFKPLFVVLAGLFIIILMIPTLLVTPYMQKSTTGELSEELQAKKETEKVLSQSAVTVPVYRSTNQQIENIPLEEYVIGVVSSEMPAEFEEEALKAQALAARTYIVKQLMSEETMSSPEGSVVTDTQMHQVYKNPEELKKTWKDDYEWKMKKITAAVADTQGEILTFDEKPIDASFFSTSNGYTENSEDYWSTPLPYLKTVESPWDKKSEKFLDQKVVSVSEFEKKLGVNIEGNNLGKIIERTSGNRVGTVDINGKKLSGREVRDKLELKSSDFTWKLKGNNIVIETKGFGHGVGMSQYGANFMAEEGKKYDDIVAHYYKGVKIASAEPFLTKHMAKN</sequence>
<dbReference type="PANTHER" id="PTHR30032:SF4">
    <property type="entry name" value="AMIDASE ENHANCER"/>
    <property type="match status" value="1"/>
</dbReference>
<reference evidence="3" key="1">
    <citation type="submission" date="2020-09" db="EMBL/GenBank/DDBJ databases">
        <title>A novel bacterium of genus Bacillus, isolated from South China Sea.</title>
        <authorList>
            <person name="Huang H."/>
            <person name="Mo K."/>
            <person name="Hu Y."/>
        </authorList>
    </citation>
    <scope>NUCLEOTIDE SEQUENCE</scope>
    <source>
        <strain evidence="3">IB182487</strain>
    </source>
</reference>
<evidence type="ECO:0000259" key="2">
    <source>
        <dbReference type="Pfam" id="PF08486"/>
    </source>
</evidence>
<name>A0A926NSQ8_9BACI</name>
<evidence type="ECO:0000256" key="1">
    <source>
        <dbReference type="SAM" id="Phobius"/>
    </source>
</evidence>
<dbReference type="InterPro" id="IPR014225">
    <property type="entry name" value="Spore_II_D_firmicutes"/>
</dbReference>
<protein>
    <submittedName>
        <fullName evidence="3">Stage II sporulation protein D</fullName>
    </submittedName>
</protein>
<keyword evidence="4" id="KW-1185">Reference proteome</keyword>
<dbReference type="NCBIfam" id="TIGR02669">
    <property type="entry name" value="SpoIID_LytB"/>
    <property type="match status" value="1"/>
</dbReference>
<dbReference type="AlphaFoldDB" id="A0A926NSQ8"/>
<dbReference type="InterPro" id="IPR013693">
    <property type="entry name" value="SpoIID/LytB_N"/>
</dbReference>
<proteinExistence type="predicted"/>
<dbReference type="GO" id="GO:0030288">
    <property type="term" value="C:outer membrane-bounded periplasmic space"/>
    <property type="evidence" value="ECO:0007669"/>
    <property type="project" value="TreeGrafter"/>
</dbReference>
<evidence type="ECO:0000313" key="3">
    <source>
        <dbReference type="EMBL" id="MBD1383226.1"/>
    </source>
</evidence>
<comment type="caution">
    <text evidence="3">The sequence shown here is derived from an EMBL/GenBank/DDBJ whole genome shotgun (WGS) entry which is preliminary data.</text>
</comment>
<keyword evidence="1" id="KW-1133">Transmembrane helix</keyword>